<feature type="compositionally biased region" description="Polar residues" evidence="16">
    <location>
        <begin position="232"/>
        <end position="245"/>
    </location>
</feature>
<dbReference type="FunFam" id="1.10.8.10:FF:000001">
    <property type="entry name" value="Elongation factor Ts"/>
    <property type="match status" value="2"/>
</dbReference>
<dbReference type="InterPro" id="IPR036402">
    <property type="entry name" value="EF-Ts_dimer_sf"/>
</dbReference>
<evidence type="ECO:0000256" key="3">
    <source>
        <dbReference type="ARBA" id="ARBA00022528"/>
    </source>
</evidence>
<feature type="compositionally biased region" description="Basic and acidic residues" evidence="16">
    <location>
        <begin position="429"/>
        <end position="447"/>
    </location>
</feature>
<evidence type="ECO:0000256" key="16">
    <source>
        <dbReference type="SAM" id="MobiDB-lite"/>
    </source>
</evidence>
<proteinExistence type="inferred from homology"/>
<dbReference type="Gene3D" id="2.40.50.140">
    <property type="entry name" value="Nucleic acid-binding proteins"/>
    <property type="match status" value="2"/>
</dbReference>
<dbReference type="PANTHER" id="PTHR11741:SF10">
    <property type="entry name" value="POLYPROTEIN OF EF-TS, CHLOROPLASTIC"/>
    <property type="match status" value="1"/>
</dbReference>
<comment type="subunit">
    <text evidence="13">Component of the chloroplast ribosome 30S and 70S subunits, as well as polysomes.</text>
</comment>
<dbReference type="EnsemblPlants" id="OMERI12G10590.3">
    <property type="protein sequence ID" value="OMERI12G10590.3"/>
    <property type="gene ID" value="OMERI12G10590"/>
</dbReference>
<evidence type="ECO:0000256" key="2">
    <source>
        <dbReference type="ARBA" id="ARBA00005532"/>
    </source>
</evidence>
<feature type="region of interest" description="Disordered" evidence="16">
    <location>
        <begin position="70"/>
        <end position="142"/>
    </location>
</feature>
<comment type="function">
    <text evidence="9 14 15">Associates with the EF-Tu.GDP complex and induces the exchange of GDP to GTP. It remains bound to the aminoacyl-tRNA.EF-Tu.GTP complex up to the GTP hydrolysis stage on the ribosome.</text>
</comment>
<dbReference type="Gene3D" id="3.30.479.20">
    <property type="entry name" value="Elongation factor Ts, dimerisation domain"/>
    <property type="match status" value="2"/>
</dbReference>
<evidence type="ECO:0000256" key="5">
    <source>
        <dbReference type="ARBA" id="ARBA00022737"/>
    </source>
</evidence>
<protein>
    <recommendedName>
        <fullName evidence="14">Elongation factor Ts, mitochondrial</fullName>
        <shortName evidence="14">EF-Ts</shortName>
        <shortName evidence="14">EF-TsMt</shortName>
    </recommendedName>
</protein>
<dbReference type="AlphaFoldDB" id="A0A0E0FCZ1"/>
<dbReference type="PROSITE" id="PS50126">
    <property type="entry name" value="S1"/>
    <property type="match status" value="2"/>
</dbReference>
<dbReference type="Gramene" id="OMERI12G10590.3">
    <property type="protein sequence ID" value="OMERI12G10590.3"/>
    <property type="gene ID" value="OMERI12G10590"/>
</dbReference>
<dbReference type="Pfam" id="PF00889">
    <property type="entry name" value="EF_TS"/>
    <property type="match status" value="2"/>
</dbReference>
<dbReference type="InterPro" id="IPR001816">
    <property type="entry name" value="Transl_elong_EFTs/EF1B"/>
</dbReference>
<comment type="subunit">
    <text evidence="11">Associates transiently with chloroplast polysomes.</text>
</comment>
<dbReference type="GO" id="GO:0009507">
    <property type="term" value="C:chloroplast"/>
    <property type="evidence" value="ECO:0007669"/>
    <property type="project" value="UniProtKB-SubCell"/>
</dbReference>
<gene>
    <name evidence="14" type="primary">EFTS</name>
</gene>
<keyword evidence="6 14" id="KW-0251">Elongation factor</keyword>
<dbReference type="eggNOG" id="KOG1071">
    <property type="taxonomic scope" value="Eukaryota"/>
</dbReference>
<evidence type="ECO:0000256" key="14">
    <source>
        <dbReference type="HAMAP-Rule" id="MF_03135"/>
    </source>
</evidence>
<feature type="region of interest" description="Disordered" evidence="16">
    <location>
        <begin position="214"/>
        <end position="259"/>
    </location>
</feature>
<keyword evidence="3" id="KW-0150">Chloroplast</keyword>
<accession>A0A0E0FCZ1</accession>
<dbReference type="PROSITE" id="PS01127">
    <property type="entry name" value="EF_TS_2"/>
    <property type="match status" value="2"/>
</dbReference>
<evidence type="ECO:0000256" key="10">
    <source>
        <dbReference type="ARBA" id="ARBA00056139"/>
    </source>
</evidence>
<comment type="subcellular location">
    <subcellularLocation>
        <location evidence="14">Mitochondrion</location>
    </subcellularLocation>
    <subcellularLocation>
        <location evidence="1">Plastid</location>
        <location evidence="1">Chloroplast</location>
    </subcellularLocation>
</comment>
<dbReference type="HOGENOM" id="CLU_012395_0_0_1"/>
<evidence type="ECO:0000256" key="7">
    <source>
        <dbReference type="ARBA" id="ARBA00022917"/>
    </source>
</evidence>
<keyword evidence="14" id="KW-0496">Mitochondrion</keyword>
<feature type="region of interest" description="Disordered" evidence="16">
    <location>
        <begin position="429"/>
        <end position="448"/>
    </location>
</feature>
<dbReference type="NCBIfam" id="TIGR00116">
    <property type="entry name" value="tsf"/>
    <property type="match status" value="3"/>
</dbReference>
<evidence type="ECO:0000256" key="1">
    <source>
        <dbReference type="ARBA" id="ARBA00004229"/>
    </source>
</evidence>
<feature type="compositionally biased region" description="Acidic residues" evidence="16">
    <location>
        <begin position="631"/>
        <end position="640"/>
    </location>
</feature>
<sequence>MTPVVHCSVGNISLFHIGSFRPSHEIQIRRFRSTERYSRVPSHRRLLQPQRAFNLISIYKRSSWSSARRSRTLSAATVGTDVTVEDPNPPPSGETSEESSEDAAPDTAEASEQAEASTSSTPKAGRNIRKSEMPPLNDEDLVPGASFTGKVRSIKPFGVFVDIGAFTEGLVHISRVSDGFVKDISSLFTVGQEVSVRLVEANKETGRISLTMRTGGDYVKPKTETPKAASGGRNTTATTSRGSPRQTRERDEAKSMGETNYVQGQFLDGVVKNSTRAGSFVTLPDGSEGFLPREEEAVALFTLIGHSALEVGQQVRVKVLNVARGQVTLTMKEGEDDEEDLASLNTQLKQGWSRGTNAFELAFRRNKEISAFLDQRDKTKVPDVQEAAVASVGTELDAEVGIEQSSGKEPETGNVESVAIDSSITEVKETDSTAAVEKDSEISKTESVETASSVVISEDDSTVVDKLVEPTASVSATETEIKEDSSEGSVTTEPTEAASTEFATAVVEGSAPTASSVETSEDDSIVDDKLVEPTASVSATEAESKEDSSEGSVASTESITAVVEESAPVSSVAIEVPAPEASEASAQEIIEDSTTVEGATDDQTVESDSPPPEGVELSSNGAPDSSIAEDKPDEPEESLIVEEVPVTASSESEDKEPAAVPEEVAASSEKTADVAVAGAEASTATATISPALVKQLREATGAGMMDCKKALSESGGDIEKAQEFLRKKGLAAADKRAGRATAEGRIGSYIHDSRIGVLIEVNCETDFVSRGDIFKELVDDLAMQVAACPHVQYISLDDVPEEVMKKETELEMQREDLLSKPEQIRSKIVEGRVKKRLGEYALLEQPFIKNDKVTISEWVKQTIATIGENMKVNRFVRYNLGEGLEKRSQDFAAEVAAQTTAKAPPAAPPKDDKPEETAETEKKPAVAISAALVKQLRDETGAGMMDCKKALAETGGDIQQAQEFLRKKGLSSADKKSSRLTAEGLIGAYIHDNRIGCMIEINSETDFVARNEKFKELVNDLAMQVVACPQVEYVSIEDIPESVVIKEKEIEMQREDLQSKPENIREKIVEGRISKRLGVLALLEQPFIKDDSKTVKDLVKETIATLGENIKVRRFTRYTLGYRNNQYSDIVAGNFNP</sequence>
<dbReference type="SUPFAM" id="SSF50249">
    <property type="entry name" value="Nucleic acid-binding proteins"/>
    <property type="match status" value="2"/>
</dbReference>
<reference evidence="18" key="1">
    <citation type="submission" date="2015-04" db="UniProtKB">
        <authorList>
            <consortium name="EnsemblPlants"/>
        </authorList>
    </citation>
    <scope>IDENTIFICATION</scope>
</reference>
<feature type="domain" description="S1 motif" evidence="17">
    <location>
        <begin position="264"/>
        <end position="332"/>
    </location>
</feature>
<evidence type="ECO:0000256" key="8">
    <source>
        <dbReference type="ARBA" id="ARBA00022946"/>
    </source>
</evidence>
<dbReference type="InterPro" id="IPR014039">
    <property type="entry name" value="Transl_elong_EFTs/EF1B_dimer"/>
</dbReference>
<evidence type="ECO:0000256" key="4">
    <source>
        <dbReference type="ARBA" id="ARBA00022640"/>
    </source>
</evidence>
<dbReference type="InterPro" id="IPR012340">
    <property type="entry name" value="NA-bd_OB-fold"/>
</dbReference>
<feature type="domain" description="S1 motif" evidence="17">
    <location>
        <begin position="144"/>
        <end position="213"/>
    </location>
</feature>
<evidence type="ECO:0000256" key="15">
    <source>
        <dbReference type="RuleBase" id="RU000642"/>
    </source>
</evidence>
<dbReference type="GO" id="GO:0003746">
    <property type="term" value="F:translation elongation factor activity"/>
    <property type="evidence" value="ECO:0007669"/>
    <property type="project" value="UniProtKB-UniRule"/>
</dbReference>
<keyword evidence="5" id="KW-0677">Repeat</keyword>
<feature type="compositionally biased region" description="Basic and acidic residues" evidence="16">
    <location>
        <begin position="246"/>
        <end position="255"/>
    </location>
</feature>
<evidence type="ECO:0000313" key="19">
    <source>
        <dbReference type="Proteomes" id="UP000008021"/>
    </source>
</evidence>
<dbReference type="Gene3D" id="1.10.286.20">
    <property type="match status" value="2"/>
</dbReference>
<dbReference type="GO" id="GO:0070125">
    <property type="term" value="P:mitochondrial translational elongation"/>
    <property type="evidence" value="ECO:0007669"/>
    <property type="project" value="TreeGrafter"/>
</dbReference>
<dbReference type="SUPFAM" id="SSF54713">
    <property type="entry name" value="Elongation factor Ts (EF-Ts), dimerisation domain"/>
    <property type="match status" value="2"/>
</dbReference>
<evidence type="ECO:0000256" key="13">
    <source>
        <dbReference type="ARBA" id="ARBA00065880"/>
    </source>
</evidence>
<feature type="compositionally biased region" description="Low complexity" evidence="16">
    <location>
        <begin position="658"/>
        <end position="669"/>
    </location>
</feature>
<organism evidence="18">
    <name type="scientific">Oryza meridionalis</name>
    <dbReference type="NCBI Taxonomy" id="40149"/>
    <lineage>
        <taxon>Eukaryota</taxon>
        <taxon>Viridiplantae</taxon>
        <taxon>Streptophyta</taxon>
        <taxon>Embryophyta</taxon>
        <taxon>Tracheophyta</taxon>
        <taxon>Spermatophyta</taxon>
        <taxon>Magnoliopsida</taxon>
        <taxon>Liliopsida</taxon>
        <taxon>Poales</taxon>
        <taxon>Poaceae</taxon>
        <taxon>BOP clade</taxon>
        <taxon>Oryzoideae</taxon>
        <taxon>Oryzeae</taxon>
        <taxon>Oryzinae</taxon>
        <taxon>Oryza</taxon>
    </lineage>
</organism>
<evidence type="ECO:0000256" key="6">
    <source>
        <dbReference type="ARBA" id="ARBA00022768"/>
    </source>
</evidence>
<keyword evidence="8" id="KW-0809">Transit peptide</keyword>
<evidence type="ECO:0000256" key="9">
    <source>
        <dbReference type="ARBA" id="ARBA00025453"/>
    </source>
</evidence>
<feature type="region of interest" description="Disordered" evidence="16">
    <location>
        <begin position="897"/>
        <end position="923"/>
    </location>
</feature>
<keyword evidence="19" id="KW-1185">Reference proteome</keyword>
<dbReference type="SMART" id="SM00316">
    <property type="entry name" value="S1"/>
    <property type="match status" value="2"/>
</dbReference>
<dbReference type="Gramene" id="OMERI12G10590.2">
    <property type="protein sequence ID" value="OMERI12G10590.2"/>
    <property type="gene ID" value="OMERI12G10590"/>
</dbReference>
<dbReference type="InterPro" id="IPR003029">
    <property type="entry name" value="S1_domain"/>
</dbReference>
<feature type="compositionally biased region" description="Low complexity" evidence="16">
    <location>
        <begin position="105"/>
        <end position="121"/>
    </location>
</feature>
<dbReference type="InterPro" id="IPR018101">
    <property type="entry name" value="Transl_elong_Ts_CS"/>
</dbReference>
<comment type="subunit">
    <text evidence="12">Component of the chloroplast ribosome 70S subunit, and at low levels, present in polysomes.</text>
</comment>
<dbReference type="FunFam" id="1.10.286.20:FF:000001">
    <property type="entry name" value="Elongation factor Ts"/>
    <property type="match status" value="2"/>
</dbReference>
<dbReference type="CDD" id="cd14275">
    <property type="entry name" value="UBA_EF-Ts"/>
    <property type="match status" value="2"/>
</dbReference>
<name>A0A0E0FCZ1_9ORYZ</name>
<dbReference type="GO" id="GO:0003729">
    <property type="term" value="F:mRNA binding"/>
    <property type="evidence" value="ECO:0007669"/>
    <property type="project" value="UniProtKB-ARBA"/>
</dbReference>
<dbReference type="PANTHER" id="PTHR11741">
    <property type="entry name" value="ELONGATION FACTOR TS"/>
    <property type="match status" value="1"/>
</dbReference>
<reference evidence="18" key="2">
    <citation type="submission" date="2018-05" db="EMBL/GenBank/DDBJ databases">
        <title>OmerRS3 (Oryza meridionalis Reference Sequence Version 3).</title>
        <authorList>
            <person name="Zhang J."/>
            <person name="Kudrna D."/>
            <person name="Lee S."/>
            <person name="Talag J."/>
            <person name="Welchert J."/>
            <person name="Wing R.A."/>
        </authorList>
    </citation>
    <scope>NUCLEOTIDE SEQUENCE [LARGE SCALE GENOMIC DNA]</scope>
    <source>
        <strain evidence="18">OR44</strain>
    </source>
</reference>
<dbReference type="FunFam" id="2.40.50.140:FF:000250">
    <property type="entry name" value="Elongation factor Ts, mitochondrial"/>
    <property type="match status" value="1"/>
</dbReference>
<feature type="compositionally biased region" description="Acidic residues" evidence="16">
    <location>
        <begin position="95"/>
        <end position="104"/>
    </location>
</feature>
<dbReference type="PROSITE" id="PS01126">
    <property type="entry name" value="EF_TS_1"/>
    <property type="match status" value="2"/>
</dbReference>
<dbReference type="Pfam" id="PF00575">
    <property type="entry name" value="S1"/>
    <property type="match status" value="1"/>
</dbReference>
<dbReference type="FunFam" id="2.40.50.140:FF:000051">
    <property type="entry name" value="RNA-binding transcriptional accessory protein"/>
    <property type="match status" value="1"/>
</dbReference>
<dbReference type="EnsemblPlants" id="OMERI12G10590.2">
    <property type="protein sequence ID" value="OMERI12G10590.2"/>
    <property type="gene ID" value="OMERI12G10590"/>
</dbReference>
<dbReference type="Proteomes" id="UP000008021">
    <property type="component" value="Chromosome 12"/>
</dbReference>
<feature type="compositionally biased region" description="Polar residues" evidence="16">
    <location>
        <begin position="550"/>
        <end position="559"/>
    </location>
</feature>
<dbReference type="Gene3D" id="1.10.8.10">
    <property type="entry name" value="DNA helicase RuvA subunit, C-terminal domain"/>
    <property type="match status" value="2"/>
</dbReference>
<evidence type="ECO:0000259" key="17">
    <source>
        <dbReference type="PROSITE" id="PS50126"/>
    </source>
</evidence>
<comment type="similarity">
    <text evidence="2 14 15">Belongs to the EF-Ts family.</text>
</comment>
<dbReference type="InterPro" id="IPR009060">
    <property type="entry name" value="UBA-like_sf"/>
</dbReference>
<dbReference type="SUPFAM" id="SSF46934">
    <property type="entry name" value="UBA-like"/>
    <property type="match status" value="2"/>
</dbReference>
<dbReference type="GO" id="GO:0005739">
    <property type="term" value="C:mitochondrion"/>
    <property type="evidence" value="ECO:0007669"/>
    <property type="project" value="UniProtKB-SubCell"/>
</dbReference>
<feature type="compositionally biased region" description="Polar residues" evidence="16">
    <location>
        <begin position="487"/>
        <end position="502"/>
    </location>
</feature>
<evidence type="ECO:0000256" key="12">
    <source>
        <dbReference type="ARBA" id="ARBA00065253"/>
    </source>
</evidence>
<comment type="function">
    <text evidence="10">Binds to psbD and psbA 5'-untranslated regions (UTRs) in vitro.</text>
</comment>
<evidence type="ECO:0000313" key="18">
    <source>
        <dbReference type="EnsemblPlants" id="OMERI12G10590.3"/>
    </source>
</evidence>
<keyword evidence="4" id="KW-0934">Plastid</keyword>
<dbReference type="HAMAP" id="MF_00050">
    <property type="entry name" value="EF_Ts"/>
    <property type="match status" value="2"/>
</dbReference>
<feature type="region of interest" description="Disordered" evidence="16">
    <location>
        <begin position="593"/>
        <end position="669"/>
    </location>
</feature>
<dbReference type="STRING" id="40149.A0A0E0FCZ1"/>
<feature type="region of interest" description="Disordered" evidence="16">
    <location>
        <begin position="474"/>
        <end position="560"/>
    </location>
</feature>
<evidence type="ECO:0000256" key="11">
    <source>
        <dbReference type="ARBA" id="ARBA00063456"/>
    </source>
</evidence>
<feature type="compositionally biased region" description="Basic and acidic residues" evidence="16">
    <location>
        <begin position="909"/>
        <end position="923"/>
    </location>
</feature>
<keyword evidence="7 14" id="KW-0648">Protein biosynthesis</keyword>